<dbReference type="Proteomes" id="UP000824090">
    <property type="component" value="Unassembled WGS sequence"/>
</dbReference>
<name>A0A9D1I336_9FIRM</name>
<reference evidence="1" key="2">
    <citation type="journal article" date="2021" name="PeerJ">
        <title>Extensive microbial diversity within the chicken gut microbiome revealed by metagenomics and culture.</title>
        <authorList>
            <person name="Gilroy R."/>
            <person name="Ravi A."/>
            <person name="Getino M."/>
            <person name="Pursley I."/>
            <person name="Horton D.L."/>
            <person name="Alikhan N.F."/>
            <person name="Baker D."/>
            <person name="Gharbi K."/>
            <person name="Hall N."/>
            <person name="Watson M."/>
            <person name="Adriaenssens E.M."/>
            <person name="Foster-Nyarko E."/>
            <person name="Jarju S."/>
            <person name="Secka A."/>
            <person name="Antonio M."/>
            <person name="Oren A."/>
            <person name="Chaudhuri R.R."/>
            <person name="La Ragione R."/>
            <person name="Hildebrand F."/>
            <person name="Pallen M.J."/>
        </authorList>
    </citation>
    <scope>NUCLEOTIDE SEQUENCE</scope>
    <source>
        <strain evidence="1">ChiHcec3-6078</strain>
    </source>
</reference>
<sequence>MKKNRAEALVIHGAERAKAAEENTGREYVRYVKRYLEEKGLRGEEKALVEKRLRRYFEEGGLIE</sequence>
<evidence type="ECO:0000313" key="2">
    <source>
        <dbReference type="Proteomes" id="UP000824090"/>
    </source>
</evidence>
<protein>
    <submittedName>
        <fullName evidence="1">Uncharacterized protein</fullName>
    </submittedName>
</protein>
<reference evidence="1" key="1">
    <citation type="submission" date="2020-10" db="EMBL/GenBank/DDBJ databases">
        <authorList>
            <person name="Gilroy R."/>
        </authorList>
    </citation>
    <scope>NUCLEOTIDE SEQUENCE</scope>
    <source>
        <strain evidence="1">ChiHcec3-6078</strain>
    </source>
</reference>
<proteinExistence type="predicted"/>
<gene>
    <name evidence="1" type="ORF">IAC50_06080</name>
</gene>
<comment type="caution">
    <text evidence="1">The sequence shown here is derived from an EMBL/GenBank/DDBJ whole genome shotgun (WGS) entry which is preliminary data.</text>
</comment>
<organism evidence="1 2">
    <name type="scientific">Candidatus Allocopromorpha excrementigallinarum</name>
    <dbReference type="NCBI Taxonomy" id="2840742"/>
    <lineage>
        <taxon>Bacteria</taxon>
        <taxon>Bacillati</taxon>
        <taxon>Bacillota</taxon>
        <taxon>Clostridia</taxon>
        <taxon>Eubacteriales</taxon>
        <taxon>Eubacteriaceae</taxon>
        <taxon>Eubacteriaceae incertae sedis</taxon>
        <taxon>Candidatus Allocopromorpha</taxon>
    </lineage>
</organism>
<evidence type="ECO:0000313" key="1">
    <source>
        <dbReference type="EMBL" id="HIU26040.1"/>
    </source>
</evidence>
<dbReference type="AlphaFoldDB" id="A0A9D1I336"/>
<accession>A0A9D1I336</accession>
<dbReference type="EMBL" id="DVMP01000114">
    <property type="protein sequence ID" value="HIU26040.1"/>
    <property type="molecule type" value="Genomic_DNA"/>
</dbReference>